<protein>
    <submittedName>
        <fullName evidence="1">Calmodulin-2</fullName>
    </submittedName>
</protein>
<keyword evidence="2" id="KW-1185">Reference proteome</keyword>
<organism evidence="1 2">
    <name type="scientific">Entomophthora muscae</name>
    <dbReference type="NCBI Taxonomy" id="34485"/>
    <lineage>
        <taxon>Eukaryota</taxon>
        <taxon>Fungi</taxon>
        <taxon>Fungi incertae sedis</taxon>
        <taxon>Zoopagomycota</taxon>
        <taxon>Entomophthoromycotina</taxon>
        <taxon>Entomophthoromycetes</taxon>
        <taxon>Entomophthorales</taxon>
        <taxon>Entomophthoraceae</taxon>
        <taxon>Entomophthora</taxon>
    </lineage>
</organism>
<sequence length="143" mass="16021">MSEHFTESQIQELKEAFKLFDSDNDGKINGQDVAKLINQLKLEIPESSITLNQAIDFNGFLNTMSARTTKSLNDKEVDYKAAFAAFDKDNKGNISAEDIARVLMSINETISESEIREIIKYADVSGDGQVNYEEFVKLMVEGV</sequence>
<dbReference type="Proteomes" id="UP001165960">
    <property type="component" value="Unassembled WGS sequence"/>
</dbReference>
<comment type="caution">
    <text evidence="1">The sequence shown here is derived from an EMBL/GenBank/DDBJ whole genome shotgun (WGS) entry which is preliminary data.</text>
</comment>
<gene>
    <name evidence="1" type="primary">Calm2_1</name>
    <name evidence="1" type="ORF">DSO57_1007800</name>
</gene>
<accession>A0ACC2S9L2</accession>
<name>A0ACC2S9L2_9FUNG</name>
<evidence type="ECO:0000313" key="2">
    <source>
        <dbReference type="Proteomes" id="UP001165960"/>
    </source>
</evidence>
<reference evidence="1" key="1">
    <citation type="submission" date="2022-04" db="EMBL/GenBank/DDBJ databases">
        <title>Genome of the entomopathogenic fungus Entomophthora muscae.</title>
        <authorList>
            <person name="Elya C."/>
            <person name="Lovett B.R."/>
            <person name="Lee E."/>
            <person name="Macias A.M."/>
            <person name="Hajek A.E."/>
            <person name="De Bivort B.L."/>
            <person name="Kasson M.T."/>
            <person name="De Fine Licht H.H."/>
            <person name="Stajich J.E."/>
        </authorList>
    </citation>
    <scope>NUCLEOTIDE SEQUENCE</scope>
    <source>
        <strain evidence="1">Berkeley</strain>
    </source>
</reference>
<dbReference type="EMBL" id="QTSX02005703">
    <property type="protein sequence ID" value="KAJ9058862.1"/>
    <property type="molecule type" value="Genomic_DNA"/>
</dbReference>
<proteinExistence type="predicted"/>
<evidence type="ECO:0000313" key="1">
    <source>
        <dbReference type="EMBL" id="KAJ9058862.1"/>
    </source>
</evidence>